<dbReference type="GO" id="GO:0046872">
    <property type="term" value="F:metal ion binding"/>
    <property type="evidence" value="ECO:0007669"/>
    <property type="project" value="UniProtKB-KW"/>
</dbReference>
<dbReference type="EMBL" id="AZJI01000005">
    <property type="protein sequence ID" value="ETD23363.1"/>
    <property type="molecule type" value="Genomic_DNA"/>
</dbReference>
<dbReference type="STRING" id="1357400.HMPREF2086_01165"/>
<proteinExistence type="predicted"/>
<feature type="region of interest" description="Disordered" evidence="4">
    <location>
        <begin position="1"/>
        <end position="37"/>
    </location>
</feature>
<dbReference type="Proteomes" id="UP000018731">
    <property type="component" value="Unassembled WGS sequence"/>
</dbReference>
<dbReference type="HOGENOM" id="CLU_050833_1_0_7"/>
<dbReference type="Pfam" id="PF01501">
    <property type="entry name" value="Glyco_transf_8"/>
    <property type="match status" value="1"/>
</dbReference>
<feature type="compositionally biased region" description="Basic and acidic residues" evidence="4">
    <location>
        <begin position="1"/>
        <end position="12"/>
    </location>
</feature>
<dbReference type="SUPFAM" id="SSF53448">
    <property type="entry name" value="Nucleotide-diphospho-sugar transferases"/>
    <property type="match status" value="1"/>
</dbReference>
<evidence type="ECO:0008006" key="7">
    <source>
        <dbReference type="Google" id="ProtNLM"/>
    </source>
</evidence>
<keyword evidence="3" id="KW-0479">Metal-binding</keyword>
<dbReference type="PANTHER" id="PTHR13778">
    <property type="entry name" value="GLYCOSYLTRANSFERASE 8 DOMAIN-CONTAINING PROTEIN"/>
    <property type="match status" value="1"/>
</dbReference>
<dbReference type="InterPro" id="IPR002495">
    <property type="entry name" value="Glyco_trans_8"/>
</dbReference>
<dbReference type="eggNOG" id="COG1442">
    <property type="taxonomic scope" value="Bacteria"/>
</dbReference>
<comment type="caution">
    <text evidence="5">The sequence shown here is derived from an EMBL/GenBank/DDBJ whole genome shotgun (WGS) entry which is preliminary data.</text>
</comment>
<feature type="compositionally biased region" description="Polar residues" evidence="4">
    <location>
        <begin position="13"/>
        <end position="26"/>
    </location>
</feature>
<dbReference type="GO" id="GO:0016757">
    <property type="term" value="F:glycosyltransferase activity"/>
    <property type="evidence" value="ECO:0007669"/>
    <property type="project" value="UniProtKB-KW"/>
</dbReference>
<dbReference type="InterPro" id="IPR029044">
    <property type="entry name" value="Nucleotide-diphossugar_trans"/>
</dbReference>
<keyword evidence="1" id="KW-0328">Glycosyltransferase</keyword>
<protein>
    <recommendedName>
        <fullName evidence="7">Glycosyl transferase family 8 C-terminal domain-containing protein</fullName>
    </recommendedName>
</protein>
<dbReference type="InterPro" id="IPR050748">
    <property type="entry name" value="Glycosyltrans_8_dom-fam"/>
</dbReference>
<dbReference type="Gene3D" id="3.90.550.10">
    <property type="entry name" value="Spore Coat Polysaccharide Biosynthesis Protein SpsA, Chain A"/>
    <property type="match status" value="1"/>
</dbReference>
<evidence type="ECO:0000256" key="2">
    <source>
        <dbReference type="ARBA" id="ARBA00022679"/>
    </source>
</evidence>
<feature type="compositionally biased region" description="Basic and acidic residues" evidence="4">
    <location>
        <begin position="28"/>
        <end position="37"/>
    </location>
</feature>
<evidence type="ECO:0000256" key="3">
    <source>
        <dbReference type="ARBA" id="ARBA00022723"/>
    </source>
</evidence>
<gene>
    <name evidence="5" type="ORF">HMPREF2086_01165</name>
</gene>
<reference evidence="5 6" key="1">
    <citation type="journal article" date="2014" name="Genome Announc.">
        <title>Draft genome sequences of six enterohepatic helicobacter species isolated from humans and one from rhesus macaques.</title>
        <authorList>
            <person name="Shen Z."/>
            <person name="Sheh A."/>
            <person name="Young S.K."/>
            <person name="Abouelliel A."/>
            <person name="Ward D.V."/>
            <person name="Earl A.M."/>
            <person name="Fox J.G."/>
        </authorList>
    </citation>
    <scope>NUCLEOTIDE SEQUENCE [LARGE SCALE GENOMIC DNA]</scope>
    <source>
        <strain evidence="5 6">MIT 99-5501</strain>
    </source>
</reference>
<accession>V8C7G7</accession>
<dbReference type="PATRIC" id="fig|1357400.3.peg.1578"/>
<keyword evidence="6" id="KW-1185">Reference proteome</keyword>
<evidence type="ECO:0000256" key="1">
    <source>
        <dbReference type="ARBA" id="ARBA00022676"/>
    </source>
</evidence>
<evidence type="ECO:0000313" key="5">
    <source>
        <dbReference type="EMBL" id="ETD23363.1"/>
    </source>
</evidence>
<evidence type="ECO:0000313" key="6">
    <source>
        <dbReference type="Proteomes" id="UP000018731"/>
    </source>
</evidence>
<dbReference type="RefSeq" id="WP_023927888.1">
    <property type="nucleotide sequence ID" value="NZ_KI669454.1"/>
</dbReference>
<organism evidence="5 6">
    <name type="scientific">Helicobacter macacae MIT 99-5501</name>
    <dbReference type="NCBI Taxonomy" id="1357400"/>
    <lineage>
        <taxon>Bacteria</taxon>
        <taxon>Pseudomonadati</taxon>
        <taxon>Campylobacterota</taxon>
        <taxon>Epsilonproteobacteria</taxon>
        <taxon>Campylobacterales</taxon>
        <taxon>Helicobacteraceae</taxon>
        <taxon>Helicobacter</taxon>
    </lineage>
</organism>
<evidence type="ECO:0000256" key="4">
    <source>
        <dbReference type="SAM" id="MobiDB-lite"/>
    </source>
</evidence>
<dbReference type="CDD" id="cd04194">
    <property type="entry name" value="GT8_A4GalT_like"/>
    <property type="match status" value="1"/>
</dbReference>
<sequence>MPQTRERERESLNPKSSLRNSTNSHLDSYPKRDYDSLSDDERREGYIFHIISDFLSDDSRTRFTYLAKDLAKIYPCEIYIHICDDKLFSGLPRLNGNYLTYFRFFIPQFIPQNCAVCLYLDIDMLVVGDLRELFALDMGEKCVGVVKDYIVRNSLRKKPKLIAKRSDFRDIDFTGTHFNAGFLLLNLPEWKKQNIVQKCFEVMANYHLDMHDQDTLNAVIVEQNRLKLPFEFNILPRAFLQSICNDESNHFKFDYTRKEMDFALKNPVIFHFTSACAKQWQNPKICNVQGQNISLLWWEVALKTPQFADILQSEFERLSANSDKNYENCVAIYLLKCVKNPLGFFALPFVVAKVFGKNPKEILKSRKFGESSGESCGGKSCDLHKLIPSDYNFAFELFYFCQKSWQRRKRGDLLILPLKAIKLKIRHNRYGINRITNNL</sequence>
<dbReference type="PANTHER" id="PTHR13778:SF47">
    <property type="entry name" value="LIPOPOLYSACCHARIDE 1,3-GALACTOSYLTRANSFERASE"/>
    <property type="match status" value="1"/>
</dbReference>
<name>V8C7G7_9HELI</name>
<dbReference type="AlphaFoldDB" id="V8C7G7"/>
<keyword evidence="2" id="KW-0808">Transferase</keyword>